<dbReference type="Proteomes" id="UP000741360">
    <property type="component" value="Unassembled WGS sequence"/>
</dbReference>
<feature type="transmembrane region" description="Helical" evidence="7">
    <location>
        <begin position="213"/>
        <end position="233"/>
    </location>
</feature>
<dbReference type="PANTHER" id="PTHR30151:SF0">
    <property type="entry name" value="ABC TRANSPORTER PERMEASE PROTEIN MJ0413-RELATED"/>
    <property type="match status" value="1"/>
</dbReference>
<reference evidence="9" key="1">
    <citation type="submission" date="2020-07" db="EMBL/GenBank/DDBJ databases">
        <title>Huge and variable diversity of episymbiotic CPR bacteria and DPANN archaea in groundwater ecosystems.</title>
        <authorList>
            <person name="He C.Y."/>
            <person name="Keren R."/>
            <person name="Whittaker M."/>
            <person name="Farag I.F."/>
            <person name="Doudna J."/>
            <person name="Cate J.H.D."/>
            <person name="Banfield J.F."/>
        </authorList>
    </citation>
    <scope>NUCLEOTIDE SEQUENCE</scope>
    <source>
        <strain evidence="9">NC_groundwater_717_Ag_S-0.2um_59_8</strain>
    </source>
</reference>
<feature type="transmembrane region" description="Helical" evidence="7">
    <location>
        <begin position="31"/>
        <end position="55"/>
    </location>
</feature>
<organism evidence="9 10">
    <name type="scientific">Tectimicrobiota bacterium</name>
    <dbReference type="NCBI Taxonomy" id="2528274"/>
    <lineage>
        <taxon>Bacteria</taxon>
        <taxon>Pseudomonadati</taxon>
        <taxon>Nitrospinota/Tectimicrobiota group</taxon>
        <taxon>Candidatus Tectimicrobiota</taxon>
    </lineage>
</organism>
<protein>
    <submittedName>
        <fullName evidence="9">ABC transporter permease</fullName>
    </submittedName>
</protein>
<feature type="transmembrane region" description="Helical" evidence="7">
    <location>
        <begin position="245"/>
        <end position="264"/>
    </location>
</feature>
<dbReference type="Gene3D" id="1.10.3720.10">
    <property type="entry name" value="MetI-like"/>
    <property type="match status" value="1"/>
</dbReference>
<dbReference type="GO" id="GO:0055085">
    <property type="term" value="P:transmembrane transport"/>
    <property type="evidence" value="ECO:0007669"/>
    <property type="project" value="InterPro"/>
</dbReference>
<evidence type="ECO:0000256" key="4">
    <source>
        <dbReference type="ARBA" id="ARBA00022692"/>
    </source>
</evidence>
<comment type="caution">
    <text evidence="9">The sequence shown here is derived from an EMBL/GenBank/DDBJ whole genome shotgun (WGS) entry which is preliminary data.</text>
</comment>
<dbReference type="PROSITE" id="PS50928">
    <property type="entry name" value="ABC_TM1"/>
    <property type="match status" value="1"/>
</dbReference>
<keyword evidence="4 7" id="KW-0812">Transmembrane</keyword>
<feature type="transmembrane region" description="Helical" evidence="7">
    <location>
        <begin position="131"/>
        <end position="154"/>
    </location>
</feature>
<evidence type="ECO:0000256" key="2">
    <source>
        <dbReference type="ARBA" id="ARBA00022448"/>
    </source>
</evidence>
<evidence type="ECO:0000256" key="1">
    <source>
        <dbReference type="ARBA" id="ARBA00004651"/>
    </source>
</evidence>
<keyword evidence="3" id="KW-1003">Cell membrane</keyword>
<dbReference type="Pfam" id="PF00528">
    <property type="entry name" value="BPD_transp_1"/>
    <property type="match status" value="1"/>
</dbReference>
<name>A0A932GQR4_UNCTE</name>
<feature type="domain" description="ABC transmembrane type-1" evidence="8">
    <location>
        <begin position="83"/>
        <end position="263"/>
    </location>
</feature>
<keyword evidence="2 7" id="KW-0813">Transport</keyword>
<dbReference type="CDD" id="cd06261">
    <property type="entry name" value="TM_PBP2"/>
    <property type="match status" value="1"/>
</dbReference>
<comment type="subcellular location">
    <subcellularLocation>
        <location evidence="1 7">Cell membrane</location>
        <topology evidence="1 7">Multi-pass membrane protein</topology>
    </subcellularLocation>
</comment>
<dbReference type="SUPFAM" id="SSF161098">
    <property type="entry name" value="MetI-like"/>
    <property type="match status" value="1"/>
</dbReference>
<proteinExistence type="inferred from homology"/>
<accession>A0A932GQR4</accession>
<evidence type="ECO:0000256" key="6">
    <source>
        <dbReference type="ARBA" id="ARBA00023136"/>
    </source>
</evidence>
<gene>
    <name evidence="9" type="ORF">HYY65_09350</name>
</gene>
<evidence type="ECO:0000256" key="7">
    <source>
        <dbReference type="RuleBase" id="RU363032"/>
    </source>
</evidence>
<keyword evidence="6 7" id="KW-0472">Membrane</keyword>
<dbReference type="GO" id="GO:0005886">
    <property type="term" value="C:plasma membrane"/>
    <property type="evidence" value="ECO:0007669"/>
    <property type="project" value="UniProtKB-SubCell"/>
</dbReference>
<evidence type="ECO:0000313" key="10">
    <source>
        <dbReference type="Proteomes" id="UP000741360"/>
    </source>
</evidence>
<dbReference type="AlphaFoldDB" id="A0A932GQR4"/>
<comment type="similarity">
    <text evidence="7">Belongs to the binding-protein-dependent transport system permease family.</text>
</comment>
<keyword evidence="5 7" id="KW-1133">Transmembrane helix</keyword>
<evidence type="ECO:0000313" key="9">
    <source>
        <dbReference type="EMBL" id="MBI3015245.1"/>
    </source>
</evidence>
<dbReference type="EMBL" id="JACPSX010000177">
    <property type="protein sequence ID" value="MBI3015245.1"/>
    <property type="molecule type" value="Genomic_DNA"/>
</dbReference>
<sequence length="281" mass="30625">MAEEAKDELLLDISVKDASRLYKFYLINERLIIGVSGVFLFLFVWEYVGGIAELINPIFMSAPSRILKAGYAMFASGEIYNDMWVSGKELFIGFGLSIVTAIPLGLLAGWYRRLNYAVDPFLDALNATPRVALLPLIIIWVGIGIWSKVVIVYLGAFFPIIINTLAGVKTTDVRLLKAARSFKANDAQVFKTVILPSTAPFIMSGLRQGLGRALVGVVVGELYAATAGVGFMITVAGATFQTDKVFVGVLLICIAGVALTKLLGAMERRFDKWRPGFEGLT</sequence>
<dbReference type="InterPro" id="IPR035906">
    <property type="entry name" value="MetI-like_sf"/>
</dbReference>
<dbReference type="PANTHER" id="PTHR30151">
    <property type="entry name" value="ALKANE SULFONATE ABC TRANSPORTER-RELATED, MEMBRANE SUBUNIT"/>
    <property type="match status" value="1"/>
</dbReference>
<evidence type="ECO:0000256" key="3">
    <source>
        <dbReference type="ARBA" id="ARBA00022475"/>
    </source>
</evidence>
<evidence type="ECO:0000256" key="5">
    <source>
        <dbReference type="ARBA" id="ARBA00022989"/>
    </source>
</evidence>
<dbReference type="InterPro" id="IPR000515">
    <property type="entry name" value="MetI-like"/>
</dbReference>
<feature type="transmembrane region" description="Helical" evidence="7">
    <location>
        <begin position="90"/>
        <end position="111"/>
    </location>
</feature>
<evidence type="ECO:0000259" key="8">
    <source>
        <dbReference type="PROSITE" id="PS50928"/>
    </source>
</evidence>